<evidence type="ECO:0000313" key="6">
    <source>
        <dbReference type="EMBL" id="MDA0159698.1"/>
    </source>
</evidence>
<dbReference type="GO" id="GO:0016620">
    <property type="term" value="F:oxidoreductase activity, acting on the aldehyde or oxo group of donors, NAD or NADP as acceptor"/>
    <property type="evidence" value="ECO:0007669"/>
    <property type="project" value="InterPro"/>
</dbReference>
<dbReference type="InterPro" id="IPR016163">
    <property type="entry name" value="Ald_DH_C"/>
</dbReference>
<sequence>MSFVATDPATGHQFAELPDTSREQVADMVEDAHRALHVEHEWRHPLTRAKALTNLARRIEAEERVLAELETRDTGKPLTQSTADVNATVRYLDYYAGSIERLEGRQIPLGPDIVDYTVREPWGVCAQIVPWNYPLQITSRCAAPALAAGNAVIVKPSELASVTPLRFAEFAEDAGVPRGMIQVATGDGTTGAALAQHPGVDHVTFVGSAATGARVAEVCARRLAPIELELGGKSPNVVFADANLDKAIPAIVNALIQNAGQSCSAGTRLLVERHALYDVTRLLTKALEKVTIGPGIEDHQLGPLISQRQLERAMRMLEDARAAGAHVIGGEHRNGLFLTPALVTNVTPDMEIFGEEVFGPVLTASAFDSDGDAIALANATPYGLVAGVWTSDLSRAHRVAAGIRAGQIFVNTYGVGGGVELPFGGMKRSGIGRGKGIEALLAYSQVKNVCIAL</sequence>
<dbReference type="InterPro" id="IPR015590">
    <property type="entry name" value="Aldehyde_DH_dom"/>
</dbReference>
<protein>
    <submittedName>
        <fullName evidence="6">Aldehyde dehydrogenase family protein</fullName>
    </submittedName>
</protein>
<proteinExistence type="inferred from homology"/>
<feature type="active site" evidence="3">
    <location>
        <position position="229"/>
    </location>
</feature>
<dbReference type="Gene3D" id="3.40.309.10">
    <property type="entry name" value="Aldehyde Dehydrogenase, Chain A, domain 2"/>
    <property type="match status" value="1"/>
</dbReference>
<evidence type="ECO:0000313" key="7">
    <source>
        <dbReference type="Proteomes" id="UP001149140"/>
    </source>
</evidence>
<dbReference type="AlphaFoldDB" id="A0A9X3MU37"/>
<evidence type="ECO:0000256" key="1">
    <source>
        <dbReference type="ARBA" id="ARBA00009986"/>
    </source>
</evidence>
<dbReference type="InterPro" id="IPR016161">
    <property type="entry name" value="Ald_DH/histidinol_DH"/>
</dbReference>
<dbReference type="PROSITE" id="PS00687">
    <property type="entry name" value="ALDEHYDE_DEHYDR_GLU"/>
    <property type="match status" value="1"/>
</dbReference>
<feature type="domain" description="Aldehyde dehydrogenase" evidence="5">
    <location>
        <begin position="5"/>
        <end position="449"/>
    </location>
</feature>
<dbReference type="Pfam" id="PF00171">
    <property type="entry name" value="Aldedh"/>
    <property type="match status" value="1"/>
</dbReference>
<dbReference type="EMBL" id="JAPDOD010000003">
    <property type="protein sequence ID" value="MDA0159698.1"/>
    <property type="molecule type" value="Genomic_DNA"/>
</dbReference>
<dbReference type="FunFam" id="3.40.605.10:FF:000007">
    <property type="entry name" value="NAD/NADP-dependent betaine aldehyde dehydrogenase"/>
    <property type="match status" value="1"/>
</dbReference>
<comment type="caution">
    <text evidence="6">The sequence shown here is derived from an EMBL/GenBank/DDBJ whole genome shotgun (WGS) entry which is preliminary data.</text>
</comment>
<evidence type="ECO:0000256" key="3">
    <source>
        <dbReference type="PROSITE-ProRule" id="PRU10007"/>
    </source>
</evidence>
<keyword evidence="7" id="KW-1185">Reference proteome</keyword>
<dbReference type="Gene3D" id="3.40.605.10">
    <property type="entry name" value="Aldehyde Dehydrogenase, Chain A, domain 1"/>
    <property type="match status" value="1"/>
</dbReference>
<evidence type="ECO:0000256" key="4">
    <source>
        <dbReference type="RuleBase" id="RU003345"/>
    </source>
</evidence>
<dbReference type="InterPro" id="IPR016162">
    <property type="entry name" value="Ald_DH_N"/>
</dbReference>
<evidence type="ECO:0000259" key="5">
    <source>
        <dbReference type="Pfam" id="PF00171"/>
    </source>
</evidence>
<gene>
    <name evidence="6" type="ORF">OM076_05450</name>
</gene>
<keyword evidence="2 4" id="KW-0560">Oxidoreductase</keyword>
<dbReference type="Proteomes" id="UP001149140">
    <property type="component" value="Unassembled WGS sequence"/>
</dbReference>
<dbReference type="RefSeq" id="WP_270038468.1">
    <property type="nucleotide sequence ID" value="NZ_JAPDOD010000003.1"/>
</dbReference>
<accession>A0A9X3MU37</accession>
<name>A0A9X3MU37_9ACTN</name>
<dbReference type="SUPFAM" id="SSF53720">
    <property type="entry name" value="ALDH-like"/>
    <property type="match status" value="1"/>
</dbReference>
<comment type="similarity">
    <text evidence="1 4">Belongs to the aldehyde dehydrogenase family.</text>
</comment>
<reference evidence="6" key="1">
    <citation type="submission" date="2022-10" db="EMBL/GenBank/DDBJ databases">
        <title>The WGS of Solirubrobacter ginsenosidimutans DSM 21036.</title>
        <authorList>
            <person name="Jiang Z."/>
        </authorList>
    </citation>
    <scope>NUCLEOTIDE SEQUENCE</scope>
    <source>
        <strain evidence="6">DSM 21036</strain>
    </source>
</reference>
<organism evidence="6 7">
    <name type="scientific">Solirubrobacter ginsenosidimutans</name>
    <dbReference type="NCBI Taxonomy" id="490573"/>
    <lineage>
        <taxon>Bacteria</taxon>
        <taxon>Bacillati</taxon>
        <taxon>Actinomycetota</taxon>
        <taxon>Thermoleophilia</taxon>
        <taxon>Solirubrobacterales</taxon>
        <taxon>Solirubrobacteraceae</taxon>
        <taxon>Solirubrobacter</taxon>
    </lineage>
</organism>
<dbReference type="PANTHER" id="PTHR11699">
    <property type="entry name" value="ALDEHYDE DEHYDROGENASE-RELATED"/>
    <property type="match status" value="1"/>
</dbReference>
<evidence type="ECO:0000256" key="2">
    <source>
        <dbReference type="ARBA" id="ARBA00023002"/>
    </source>
</evidence>
<dbReference type="InterPro" id="IPR029510">
    <property type="entry name" value="Ald_DH_CS_GLU"/>
</dbReference>